<dbReference type="PROSITE" id="PS50110">
    <property type="entry name" value="RESPONSE_REGULATORY"/>
    <property type="match status" value="1"/>
</dbReference>
<dbReference type="EMBL" id="JAHZIK010003164">
    <property type="protein sequence ID" value="MBW7461675.1"/>
    <property type="molecule type" value="Genomic_DNA"/>
</dbReference>
<dbReference type="SUPFAM" id="SSF52172">
    <property type="entry name" value="CheY-like"/>
    <property type="match status" value="1"/>
</dbReference>
<gene>
    <name evidence="5" type="ORF">K0U00_47235</name>
</gene>
<feature type="non-terminal residue" evidence="5">
    <location>
        <position position="148"/>
    </location>
</feature>
<comment type="caution">
    <text evidence="5">The sequence shown here is derived from an EMBL/GenBank/DDBJ whole genome shotgun (WGS) entry which is preliminary data.</text>
</comment>
<protein>
    <submittedName>
        <fullName evidence="5">Response regulator</fullName>
    </submittedName>
</protein>
<reference evidence="5 6" key="1">
    <citation type="submission" date="2021-07" db="EMBL/GenBank/DDBJ databases">
        <title>Paenibacillus radiodurans sp. nov., isolated from the southeastern edge of Tengger Desert.</title>
        <authorList>
            <person name="Zhang G."/>
        </authorList>
    </citation>
    <scope>NUCLEOTIDE SEQUENCE [LARGE SCALE GENOMIC DNA]</scope>
    <source>
        <strain evidence="5 6">CCM 7311</strain>
    </source>
</reference>
<keyword evidence="3" id="KW-0597">Phosphoprotein</keyword>
<dbReference type="PANTHER" id="PTHR42713">
    <property type="entry name" value="HISTIDINE KINASE-RELATED"/>
    <property type="match status" value="1"/>
</dbReference>
<dbReference type="InterPro" id="IPR051552">
    <property type="entry name" value="HptR"/>
</dbReference>
<dbReference type="PANTHER" id="PTHR42713:SF3">
    <property type="entry name" value="TRANSCRIPTIONAL REGULATORY PROTEIN HPTR"/>
    <property type="match status" value="1"/>
</dbReference>
<dbReference type="Gene3D" id="3.40.50.2300">
    <property type="match status" value="1"/>
</dbReference>
<feature type="modified residue" description="4-aspartylphosphate" evidence="3">
    <location>
        <position position="55"/>
    </location>
</feature>
<name>A0ABS7CLV1_9BACL</name>
<keyword evidence="1" id="KW-0963">Cytoplasm</keyword>
<dbReference type="Pfam" id="PF00072">
    <property type="entry name" value="Response_reg"/>
    <property type="match status" value="1"/>
</dbReference>
<feature type="domain" description="Response regulatory" evidence="4">
    <location>
        <begin position="3"/>
        <end position="120"/>
    </location>
</feature>
<keyword evidence="6" id="KW-1185">Reference proteome</keyword>
<dbReference type="SMART" id="SM00448">
    <property type="entry name" value="REC"/>
    <property type="match status" value="1"/>
</dbReference>
<dbReference type="InterPro" id="IPR011006">
    <property type="entry name" value="CheY-like_superfamily"/>
</dbReference>
<evidence type="ECO:0000256" key="1">
    <source>
        <dbReference type="ARBA" id="ARBA00022490"/>
    </source>
</evidence>
<organism evidence="5 6">
    <name type="scientific">Paenibacillus sepulcri</name>
    <dbReference type="NCBI Taxonomy" id="359917"/>
    <lineage>
        <taxon>Bacteria</taxon>
        <taxon>Bacillati</taxon>
        <taxon>Bacillota</taxon>
        <taxon>Bacilli</taxon>
        <taxon>Bacillales</taxon>
        <taxon>Paenibacillaceae</taxon>
        <taxon>Paenibacillus</taxon>
    </lineage>
</organism>
<proteinExistence type="predicted"/>
<evidence type="ECO:0000256" key="2">
    <source>
        <dbReference type="ARBA" id="ARBA00023125"/>
    </source>
</evidence>
<dbReference type="Proteomes" id="UP001519887">
    <property type="component" value="Unassembled WGS sequence"/>
</dbReference>
<evidence type="ECO:0000313" key="5">
    <source>
        <dbReference type="EMBL" id="MBW7461675.1"/>
    </source>
</evidence>
<evidence type="ECO:0000313" key="6">
    <source>
        <dbReference type="Proteomes" id="UP001519887"/>
    </source>
</evidence>
<evidence type="ECO:0000259" key="4">
    <source>
        <dbReference type="PROSITE" id="PS50110"/>
    </source>
</evidence>
<evidence type="ECO:0000256" key="3">
    <source>
        <dbReference type="PROSITE-ProRule" id="PRU00169"/>
    </source>
</evidence>
<dbReference type="CDD" id="cd17536">
    <property type="entry name" value="REC_YesN-like"/>
    <property type="match status" value="1"/>
</dbReference>
<accession>A0ABS7CLV1</accession>
<dbReference type="InterPro" id="IPR001789">
    <property type="entry name" value="Sig_transdc_resp-reg_receiver"/>
</dbReference>
<keyword evidence="2" id="KW-0238">DNA-binding</keyword>
<sequence>MLKVMIVEDEDIVRDEIKHLIDWEYHGFALIAEARNGREGLRLFEEQNPDIIISDIKMPVLGGLEMTAGILGRQKNKKIILLTAFGDFDFAREAIKLGIHSYVLKHELDSEILVEELNKAKQQIEQEESAGYLARKEHLRMFLKRAAS</sequence>